<evidence type="ECO:0000313" key="5">
    <source>
        <dbReference type="Proteomes" id="UP000266552"/>
    </source>
</evidence>
<keyword evidence="5" id="KW-1185">Reference proteome</keyword>
<feature type="domain" description="GerMN" evidence="3">
    <location>
        <begin position="80"/>
        <end position="185"/>
    </location>
</feature>
<dbReference type="Pfam" id="PF10646">
    <property type="entry name" value="Germane"/>
    <property type="match status" value="1"/>
</dbReference>
<dbReference type="PROSITE" id="PS51257">
    <property type="entry name" value="PROKAR_LIPOPROTEIN"/>
    <property type="match status" value="1"/>
</dbReference>
<feature type="region of interest" description="Disordered" evidence="1">
    <location>
        <begin position="21"/>
        <end position="75"/>
    </location>
</feature>
<dbReference type="Proteomes" id="UP000266552">
    <property type="component" value="Chromosome"/>
</dbReference>
<dbReference type="EMBL" id="CP032412">
    <property type="protein sequence ID" value="AYB45107.1"/>
    <property type="molecule type" value="Genomic_DNA"/>
</dbReference>
<reference evidence="4 5" key="1">
    <citation type="submission" date="2018-09" db="EMBL/GenBank/DDBJ databases">
        <title>Genome Sequence of Paenibacillus lautus Strain E7593-69, Azo Dye-Degrading Bacteria, Isolated from Commercial Tattoo Inks.</title>
        <authorList>
            <person name="Nho S.W."/>
            <person name="Kim S.-J."/>
            <person name="Kweon O."/>
            <person name="Cerniglia C.E."/>
        </authorList>
    </citation>
    <scope>NUCLEOTIDE SEQUENCE [LARGE SCALE GENOMIC DNA]</scope>
    <source>
        <strain evidence="4 5">E7593-69</strain>
    </source>
</reference>
<evidence type="ECO:0000256" key="1">
    <source>
        <dbReference type="SAM" id="MobiDB-lite"/>
    </source>
</evidence>
<sequence>MNKKIWAVGLLAAVMLIGAGCGQKPGAAPDDTPEQVTPAPDDQTGQSNGGASNGSDGTSTGNGGNEATAPEAKTESIKAYYTDPDLMELVEGSAEISYKEDQEKYEAAYQALQKSDKADMVPLWEKIELNSLKFENGALTLDVTVPDEANLGAGGESFAVDAIKKTFFQFDEVKSLQILVDGQQTESLMGHVDLENPMTR</sequence>
<gene>
    <name evidence="4" type="ORF">D5F53_18265</name>
</gene>
<protein>
    <recommendedName>
        <fullName evidence="3">GerMN domain-containing protein</fullName>
    </recommendedName>
</protein>
<feature type="chain" id="PRO_5039515865" description="GerMN domain-containing protein" evidence="2">
    <location>
        <begin position="20"/>
        <end position="200"/>
    </location>
</feature>
<dbReference type="RefSeq" id="WP_119848950.1">
    <property type="nucleotide sequence ID" value="NZ_CP032412.1"/>
</dbReference>
<evidence type="ECO:0000256" key="2">
    <source>
        <dbReference type="SAM" id="SignalP"/>
    </source>
</evidence>
<dbReference type="InterPro" id="IPR019606">
    <property type="entry name" value="GerMN"/>
</dbReference>
<evidence type="ECO:0000259" key="3">
    <source>
        <dbReference type="Pfam" id="PF10646"/>
    </source>
</evidence>
<keyword evidence="2" id="KW-0732">Signal</keyword>
<dbReference type="KEGG" id="plw:D5F53_18265"/>
<accession>A0A385TRT3</accession>
<feature type="signal peptide" evidence="2">
    <location>
        <begin position="1"/>
        <end position="19"/>
    </location>
</feature>
<dbReference type="AlphaFoldDB" id="A0A385TRT3"/>
<name>A0A385TRT3_PAELA</name>
<evidence type="ECO:0000313" key="4">
    <source>
        <dbReference type="EMBL" id="AYB45107.1"/>
    </source>
</evidence>
<organism evidence="4 5">
    <name type="scientific">Paenibacillus lautus</name>
    <name type="common">Bacillus lautus</name>
    <dbReference type="NCBI Taxonomy" id="1401"/>
    <lineage>
        <taxon>Bacteria</taxon>
        <taxon>Bacillati</taxon>
        <taxon>Bacillota</taxon>
        <taxon>Bacilli</taxon>
        <taxon>Bacillales</taxon>
        <taxon>Paenibacillaceae</taxon>
        <taxon>Paenibacillus</taxon>
    </lineage>
</organism>
<proteinExistence type="predicted"/>